<dbReference type="Gene3D" id="3.40.50.1820">
    <property type="entry name" value="alpha/beta hydrolase"/>
    <property type="match status" value="1"/>
</dbReference>
<organism evidence="2 3">
    <name type="scientific">Mycolicibacterium mageritense</name>
    <name type="common">Mycobacterium mageritense</name>
    <dbReference type="NCBI Taxonomy" id="53462"/>
    <lineage>
        <taxon>Bacteria</taxon>
        <taxon>Bacillati</taxon>
        <taxon>Actinomycetota</taxon>
        <taxon>Actinomycetes</taxon>
        <taxon>Mycobacteriales</taxon>
        <taxon>Mycobacteriaceae</taxon>
        <taxon>Mycolicibacterium</taxon>
    </lineage>
</organism>
<feature type="domain" description="AB hydrolase-1" evidence="1">
    <location>
        <begin position="109"/>
        <end position="255"/>
    </location>
</feature>
<dbReference type="InterPro" id="IPR000073">
    <property type="entry name" value="AB_hydrolase_1"/>
</dbReference>
<evidence type="ECO:0000259" key="1">
    <source>
        <dbReference type="Pfam" id="PF00561"/>
    </source>
</evidence>
<dbReference type="InterPro" id="IPR029058">
    <property type="entry name" value="AB_hydrolase_fold"/>
</dbReference>
<evidence type="ECO:0000313" key="2">
    <source>
        <dbReference type="EMBL" id="BDY28360.1"/>
    </source>
</evidence>
<gene>
    <name evidence="2" type="primary">ybfK</name>
    <name evidence="2" type="ORF">hbim_02294</name>
</gene>
<name>A0AAI8XMY4_MYCME</name>
<dbReference type="GO" id="GO:0106435">
    <property type="term" value="F:carboxylesterase activity"/>
    <property type="evidence" value="ECO:0007669"/>
    <property type="project" value="UniProtKB-EC"/>
</dbReference>
<dbReference type="EC" id="3.1.1.1" evidence="2"/>
<dbReference type="InterPro" id="IPR050266">
    <property type="entry name" value="AB_hydrolase_sf"/>
</dbReference>
<dbReference type="EMBL" id="AP027452">
    <property type="protein sequence ID" value="BDY28360.1"/>
    <property type="molecule type" value="Genomic_DNA"/>
</dbReference>
<dbReference type="Pfam" id="PF00561">
    <property type="entry name" value="Abhydrolase_1"/>
    <property type="match status" value="1"/>
</dbReference>
<proteinExistence type="predicted"/>
<dbReference type="GO" id="GO:0016020">
    <property type="term" value="C:membrane"/>
    <property type="evidence" value="ECO:0007669"/>
    <property type="project" value="TreeGrafter"/>
</dbReference>
<reference evidence="2" key="1">
    <citation type="submission" date="2023-03" db="EMBL/GenBank/DDBJ databases">
        <title>Draft genome sequence of a Mycolicibacterium mageritense strain H4_3_1 isolated from a hybrid biological-inorganic system reactor.</title>
        <authorList>
            <person name="Feng X."/>
            <person name="Kazama D."/>
            <person name="Sato K."/>
            <person name="Kobayashi H."/>
        </authorList>
    </citation>
    <scope>NUCLEOTIDE SEQUENCE</scope>
    <source>
        <strain evidence="2">H4_3_1</strain>
    </source>
</reference>
<dbReference type="AlphaFoldDB" id="A0AAI8XMY4"/>
<dbReference type="Proteomes" id="UP001241092">
    <property type="component" value="Chromosome"/>
</dbReference>
<dbReference type="SUPFAM" id="SSF53474">
    <property type="entry name" value="alpha/beta-Hydrolases"/>
    <property type="match status" value="1"/>
</dbReference>
<evidence type="ECO:0000313" key="3">
    <source>
        <dbReference type="Proteomes" id="UP001241092"/>
    </source>
</evidence>
<sequence>MDGRPETSARACVRGSDRVTSVWSAGFGGQEKISDREWALPNTVDSLWAAAGVWMSDKSGFRSAESRDRYLAVYDRVRSLSPVPDAAHDVATEFGIVRVYQHGPAGGIPLVLLHCFWATSAMWAEHIPALVGEFTVYTVDLLGQPGASLQTKSMTTADHCARCINETLDGLGVNGVHLVGHSYGGWTAAQTAGRMPERLASVTLIEPCNTVARLSANFWRTGVLLLLPGAERKERTIAELLGRPASGSLLDSVMQLVMAAGSAFVSFGTPFPRFIPDSLLRSVDVPVQVLLAGNTIHDSAKGIERMRRVVPSWNHRLWPHSSHMLPCEEVAEVSAGIRNFARQHTAR</sequence>
<dbReference type="PANTHER" id="PTHR43798">
    <property type="entry name" value="MONOACYLGLYCEROL LIPASE"/>
    <property type="match status" value="1"/>
</dbReference>
<dbReference type="PANTHER" id="PTHR43798:SF33">
    <property type="entry name" value="HYDROLASE, PUTATIVE (AFU_ORTHOLOGUE AFUA_2G14860)-RELATED"/>
    <property type="match status" value="1"/>
</dbReference>
<protein>
    <submittedName>
        <fullName evidence="2">Carboxylesterase YbfK</fullName>
        <ecNumber evidence="2">3.1.1.1</ecNumber>
    </submittedName>
</protein>
<keyword evidence="2" id="KW-0378">Hydrolase</keyword>
<accession>A0AAI8XMY4</accession>